<dbReference type="Gene3D" id="3.20.20.370">
    <property type="entry name" value="Glycoside hydrolase/deacetylase"/>
    <property type="match status" value="1"/>
</dbReference>
<accession>A0A1Q5Q0X6</accession>
<gene>
    <name evidence="2" type="ORF">BSZ39_09110</name>
</gene>
<comment type="caution">
    <text evidence="2">The sequence shown here is derived from an EMBL/GenBank/DDBJ whole genome shotgun (WGS) entry which is preliminary data.</text>
</comment>
<dbReference type="EMBL" id="MQVR01000057">
    <property type="protein sequence ID" value="OKL53513.1"/>
    <property type="molecule type" value="Genomic_DNA"/>
</dbReference>
<evidence type="ECO:0000313" key="2">
    <source>
        <dbReference type="EMBL" id="OKL53513.1"/>
    </source>
</evidence>
<dbReference type="PANTHER" id="PTHR10587">
    <property type="entry name" value="GLYCOSYL TRANSFERASE-RELATED"/>
    <property type="match status" value="1"/>
</dbReference>
<dbReference type="SUPFAM" id="SSF88713">
    <property type="entry name" value="Glycoside hydrolase/deacetylase"/>
    <property type="match status" value="1"/>
</dbReference>
<dbReference type="PROSITE" id="PS51677">
    <property type="entry name" value="NODB"/>
    <property type="match status" value="1"/>
</dbReference>
<dbReference type="InterPro" id="IPR050248">
    <property type="entry name" value="Polysacc_deacetylase_ArnD"/>
</dbReference>
<dbReference type="STRING" id="208480.SAMN02910418_00870"/>
<dbReference type="Pfam" id="PF01522">
    <property type="entry name" value="Polysacc_deac_1"/>
    <property type="match status" value="1"/>
</dbReference>
<organism evidence="2 3">
    <name type="scientific">Bowdeniella nasicola</name>
    <dbReference type="NCBI Taxonomy" id="208480"/>
    <lineage>
        <taxon>Bacteria</taxon>
        <taxon>Bacillati</taxon>
        <taxon>Actinomycetota</taxon>
        <taxon>Actinomycetes</taxon>
        <taxon>Actinomycetales</taxon>
        <taxon>Actinomycetaceae</taxon>
        <taxon>Bowdeniella</taxon>
    </lineage>
</organism>
<dbReference type="CDD" id="cd10959">
    <property type="entry name" value="CE4_NodB_like_3"/>
    <property type="match status" value="1"/>
</dbReference>
<name>A0A1Q5Q0X6_9ACTO</name>
<dbReference type="GO" id="GO:0005975">
    <property type="term" value="P:carbohydrate metabolic process"/>
    <property type="evidence" value="ECO:0007669"/>
    <property type="project" value="InterPro"/>
</dbReference>
<dbReference type="InterPro" id="IPR002509">
    <property type="entry name" value="NODB_dom"/>
</dbReference>
<dbReference type="GO" id="GO:0016810">
    <property type="term" value="F:hydrolase activity, acting on carbon-nitrogen (but not peptide) bonds"/>
    <property type="evidence" value="ECO:0007669"/>
    <property type="project" value="InterPro"/>
</dbReference>
<protein>
    <recommendedName>
        <fullName evidence="1">NodB homology domain-containing protein</fullName>
    </recommendedName>
</protein>
<proteinExistence type="predicted"/>
<evidence type="ECO:0000313" key="3">
    <source>
        <dbReference type="Proteomes" id="UP000185628"/>
    </source>
</evidence>
<dbReference type="Proteomes" id="UP000185628">
    <property type="component" value="Unassembled WGS sequence"/>
</dbReference>
<dbReference type="AlphaFoldDB" id="A0A1Q5Q0X6"/>
<evidence type="ECO:0000259" key="1">
    <source>
        <dbReference type="PROSITE" id="PS51677"/>
    </source>
</evidence>
<reference evidence="3" key="1">
    <citation type="submission" date="2016-12" db="EMBL/GenBank/DDBJ databases">
        <authorList>
            <person name="Meng X."/>
        </authorList>
    </citation>
    <scope>NUCLEOTIDE SEQUENCE [LARGE SCALE GENOMIC DNA]</scope>
    <source>
        <strain evidence="3">DSM 19116</strain>
    </source>
</reference>
<keyword evidence="3" id="KW-1185">Reference proteome</keyword>
<feature type="domain" description="NodB homology" evidence="1">
    <location>
        <begin position="14"/>
        <end position="192"/>
    </location>
</feature>
<sequence>MQVNTVFRVATSEKLVALTFDDGPDPRWTPTVLDILAKHDAKATFFVIGEAAKKHPELIAREAAEGHEIGIHEWQHVDYLNQEFSDLSKRLRDTREAIIAAGAPEPTLGRPPYGRLDSPSLRVYADLGLDAVLWSHHFPGAHAADVRARNEASASPGMIVLAHDGRRDPTDALMSEIDAFITSLKAKGYRFVTISELRQHAAKTAN</sequence>
<dbReference type="InterPro" id="IPR011330">
    <property type="entry name" value="Glyco_hydro/deAcase_b/a-brl"/>
</dbReference>